<evidence type="ECO:0000313" key="2">
    <source>
        <dbReference type="Proteomes" id="UP000675781"/>
    </source>
</evidence>
<dbReference type="EMBL" id="JAGSOG010000006">
    <property type="protein sequence ID" value="MBR7832065.1"/>
    <property type="molecule type" value="Genomic_DNA"/>
</dbReference>
<name>A0A941IKP0_9ACTN</name>
<keyword evidence="2" id="KW-1185">Reference proteome</keyword>
<dbReference type="Proteomes" id="UP000675781">
    <property type="component" value="Unassembled WGS sequence"/>
</dbReference>
<dbReference type="AlphaFoldDB" id="A0A941IKP0"/>
<proteinExistence type="predicted"/>
<organism evidence="1 2">
    <name type="scientific">Actinospica durhamensis</name>
    <dbReference type="NCBI Taxonomy" id="1508375"/>
    <lineage>
        <taxon>Bacteria</taxon>
        <taxon>Bacillati</taxon>
        <taxon>Actinomycetota</taxon>
        <taxon>Actinomycetes</taxon>
        <taxon>Catenulisporales</taxon>
        <taxon>Actinospicaceae</taxon>
        <taxon>Actinospica</taxon>
    </lineage>
</organism>
<dbReference type="Gene3D" id="1.25.10.10">
    <property type="entry name" value="Leucine-rich Repeat Variant"/>
    <property type="match status" value="3"/>
</dbReference>
<sequence>MQHRLHGLAENPALPPDLLERLIAAADEELACTLAGRPDLTSAQLADLAEFDDAAVRLAYDGRLTAEGIDPAARPRVALALLDAGVGRPEWGRLLAGDPVARHREQLAACPDLPPDVLRALASDPEIGVVAELALWAPTDLAAELATHPHAEVRRSVAANEKAPPAALTALLTGEGLPAARSCLVCDRETIPFVHAPDCDRRGCDLPPDAACDGSHQSTRHQLQQIALQNPATPAEAAAGFARHPSMLLRVALAARADLAPQTAARLAEDAIPWVRATLASNPVIGEDVIRALAADRGHDVQRQLAHHPNLPLEVLDHLAGATRIGSTLLPRIATASRDEVEHLAASRNPEVRMLVAHRRDLPAAVRDALAEDCDAKVAKAIAPHPGLTDAQLRTMLARHGVRVVAKVAANPDATAMLLEDLAEHRPPVQKAFREIARHPHATATALLPCLADSQARPLAARHPELPPEVIVELLDDEDWQVVEAAAANPSLPRSVMTSLTP</sequence>
<reference evidence="1" key="1">
    <citation type="submission" date="2021-04" db="EMBL/GenBank/DDBJ databases">
        <title>Genome based classification of Actinospica acidithermotolerans sp. nov., an actinobacterium isolated from an Indonesian hot spring.</title>
        <authorList>
            <person name="Kusuma A.B."/>
            <person name="Putra K.E."/>
            <person name="Nafisah S."/>
            <person name="Loh J."/>
            <person name="Nouioui I."/>
            <person name="Goodfellow M."/>
        </authorList>
    </citation>
    <scope>NUCLEOTIDE SEQUENCE</scope>
    <source>
        <strain evidence="1">CSCA 57</strain>
    </source>
</reference>
<evidence type="ECO:0008006" key="3">
    <source>
        <dbReference type="Google" id="ProtNLM"/>
    </source>
</evidence>
<protein>
    <recommendedName>
        <fullName evidence="3">Leucine rich repeat variant</fullName>
    </recommendedName>
</protein>
<comment type="caution">
    <text evidence="1">The sequence shown here is derived from an EMBL/GenBank/DDBJ whole genome shotgun (WGS) entry which is preliminary data.</text>
</comment>
<accession>A0A941IKP0</accession>
<dbReference type="InterPro" id="IPR011989">
    <property type="entry name" value="ARM-like"/>
</dbReference>
<dbReference type="RefSeq" id="WP_212526603.1">
    <property type="nucleotide sequence ID" value="NZ_JAGSOG010000006.1"/>
</dbReference>
<evidence type="ECO:0000313" key="1">
    <source>
        <dbReference type="EMBL" id="MBR7832065.1"/>
    </source>
</evidence>
<gene>
    <name evidence="1" type="ORF">KDL01_02275</name>
</gene>